<evidence type="ECO:0000313" key="3">
    <source>
        <dbReference type="Proteomes" id="UP000653002"/>
    </source>
</evidence>
<dbReference type="AlphaFoldDB" id="A0A8I0L6Y8"/>
<dbReference type="InterPro" id="IPR017853">
    <property type="entry name" value="GH"/>
</dbReference>
<name>A0A8I0L6Y8_XANCI</name>
<dbReference type="SUPFAM" id="SSF51445">
    <property type="entry name" value="(Trans)glycosidases"/>
    <property type="match status" value="1"/>
</dbReference>
<feature type="non-terminal residue" evidence="2">
    <location>
        <position position="1"/>
    </location>
</feature>
<dbReference type="InterPro" id="IPR050887">
    <property type="entry name" value="Beta-mannosidase_GH2"/>
</dbReference>
<evidence type="ECO:0000313" key="2">
    <source>
        <dbReference type="EMBL" id="MBD4336611.1"/>
    </source>
</evidence>
<accession>A0A8I0L6Y8</accession>
<dbReference type="PANTHER" id="PTHR43730:SF1">
    <property type="entry name" value="BETA-MANNOSIDASE"/>
    <property type="match status" value="1"/>
</dbReference>
<evidence type="ECO:0000256" key="1">
    <source>
        <dbReference type="ARBA" id="ARBA00023295"/>
    </source>
</evidence>
<keyword evidence="1" id="KW-0326">Glycosidase</keyword>
<keyword evidence="2" id="KW-0378">Hydrolase</keyword>
<dbReference type="Proteomes" id="UP000653002">
    <property type="component" value="Unassembled WGS sequence"/>
</dbReference>
<dbReference type="PANTHER" id="PTHR43730">
    <property type="entry name" value="BETA-MANNOSIDASE"/>
    <property type="match status" value="1"/>
</dbReference>
<dbReference type="GO" id="GO:0006516">
    <property type="term" value="P:glycoprotein catabolic process"/>
    <property type="evidence" value="ECO:0007669"/>
    <property type="project" value="TreeGrafter"/>
</dbReference>
<feature type="non-terminal residue" evidence="2">
    <location>
        <position position="88"/>
    </location>
</feature>
<dbReference type="Gene3D" id="3.20.20.80">
    <property type="entry name" value="Glycosidases"/>
    <property type="match status" value="1"/>
</dbReference>
<gene>
    <name evidence="2" type="ORF">GUH15_11195</name>
</gene>
<dbReference type="GO" id="GO:0004567">
    <property type="term" value="F:beta-mannosidase activity"/>
    <property type="evidence" value="ECO:0007669"/>
    <property type="project" value="TreeGrafter"/>
</dbReference>
<dbReference type="EMBL" id="JAABFR010000814">
    <property type="protein sequence ID" value="MBD4336611.1"/>
    <property type="molecule type" value="Genomic_DNA"/>
</dbReference>
<reference evidence="2" key="1">
    <citation type="submission" date="2020-01" db="EMBL/GenBank/DDBJ databases">
        <authorList>
            <person name="Richard D."/>
        </authorList>
    </citation>
    <scope>NUCLEOTIDE SEQUENCE</scope>
    <source>
        <strain evidence="2">JP541</strain>
    </source>
</reference>
<sequence length="88" mass="9997">LQKTLEMAADLNCNMLRCWGGNVYESDAFYDFCDKNGILIWQAFSLACTTPPQDDDFAKAMEIEARSVVERLRHHPSLALWAGNNEND</sequence>
<protein>
    <submittedName>
        <fullName evidence="2">Glycoside hydrolase family 2</fullName>
    </submittedName>
</protein>
<proteinExistence type="predicted"/>
<comment type="caution">
    <text evidence="2">The sequence shown here is derived from an EMBL/GenBank/DDBJ whole genome shotgun (WGS) entry which is preliminary data.</text>
</comment>
<organism evidence="2 3">
    <name type="scientific">Xanthomonas citri pv. citri</name>
    <dbReference type="NCBI Taxonomy" id="611301"/>
    <lineage>
        <taxon>Bacteria</taxon>
        <taxon>Pseudomonadati</taxon>
        <taxon>Pseudomonadota</taxon>
        <taxon>Gammaproteobacteria</taxon>
        <taxon>Lysobacterales</taxon>
        <taxon>Lysobacteraceae</taxon>
        <taxon>Xanthomonas</taxon>
    </lineage>
</organism>